<dbReference type="PANTHER" id="PTHR37877">
    <property type="entry name" value="MITOCHONDRIAL COILED-COIL DOMAIN PROTEIN 1"/>
    <property type="match status" value="1"/>
</dbReference>
<sequence length="133" mass="14731">MPSGKQHQGWGWRLRGACGGYLYCEGIPSNLSCTTGLQIPPSYTPGVCCLVPTLSSPPRPHSRPQGSLSPQDPQPHPSDELTQAEELLEQQLELSQALLEGQQGAWETHALVLKTQKLREQRRRHRESLRGDA</sequence>
<dbReference type="Proteomes" id="UP000694387">
    <property type="component" value="Chromosome 8"/>
</dbReference>
<name>A0A9L0JM73_EQUAS</name>
<protein>
    <submittedName>
        <fullName evidence="2">Uncharacterized protein</fullName>
    </submittedName>
</protein>
<feature type="region of interest" description="Disordered" evidence="1">
    <location>
        <begin position="51"/>
        <end position="83"/>
    </location>
</feature>
<evidence type="ECO:0000313" key="3">
    <source>
        <dbReference type="Proteomes" id="UP000694387"/>
    </source>
</evidence>
<dbReference type="PANTHER" id="PTHR37877:SF1">
    <property type="entry name" value="MITOCHONDRIAL COILED-COIL DOMAIN PROTEIN 1"/>
    <property type="match status" value="1"/>
</dbReference>
<evidence type="ECO:0000313" key="2">
    <source>
        <dbReference type="Ensembl" id="ENSEASP00005051067.1"/>
    </source>
</evidence>
<dbReference type="AlphaFoldDB" id="A0A9L0JM73"/>
<accession>A0A9L0JM73</accession>
<dbReference type="Ensembl" id="ENSEAST00005043475.1">
    <property type="protein sequence ID" value="ENSEASP00005051067.1"/>
    <property type="gene ID" value="ENSEASG00005033932.1"/>
</dbReference>
<dbReference type="GeneTree" id="ENSGT00390000014268"/>
<reference evidence="2 3" key="1">
    <citation type="journal article" date="2020" name="Nat. Commun.">
        <title>Donkey genomes provide new insights into domestication and selection for coat color.</title>
        <authorList>
            <person name="Wang"/>
            <person name="C."/>
            <person name="Li"/>
            <person name="H."/>
            <person name="Guo"/>
            <person name="Y."/>
            <person name="Huang"/>
            <person name="J."/>
            <person name="Sun"/>
            <person name="Y."/>
            <person name="Min"/>
            <person name="J."/>
            <person name="Wang"/>
            <person name="J."/>
            <person name="Fang"/>
            <person name="X."/>
            <person name="Zhao"/>
            <person name="Z."/>
            <person name="Wang"/>
            <person name="S."/>
            <person name="Zhang"/>
            <person name="Y."/>
            <person name="Liu"/>
            <person name="Q."/>
            <person name="Jiang"/>
            <person name="Q."/>
            <person name="Wang"/>
            <person name="X."/>
            <person name="Guo"/>
            <person name="Y."/>
            <person name="Yang"/>
            <person name="C."/>
            <person name="Wang"/>
            <person name="Y."/>
            <person name="Tian"/>
            <person name="F."/>
            <person name="Zhuang"/>
            <person name="G."/>
            <person name="Fan"/>
            <person name="Y."/>
            <person name="Gao"/>
            <person name="Q."/>
            <person name="Li"/>
            <person name="Y."/>
            <person name="Ju"/>
            <person name="Z."/>
            <person name="Li"/>
            <person name="J."/>
            <person name="Li"/>
            <person name="R."/>
            <person name="Hou"/>
            <person name="M."/>
            <person name="Yang"/>
            <person name="G."/>
            <person name="Liu"/>
            <person name="G."/>
            <person name="Liu"/>
            <person name="W."/>
            <person name="Guo"/>
            <person name="J."/>
            <person name="Pan"/>
            <person name="S."/>
            <person name="Fan"/>
            <person name="G."/>
            <person name="Zhang"/>
            <person name="W."/>
            <person name="Zhang"/>
            <person name="R."/>
            <person name="Yu"/>
            <person name="J."/>
            <person name="Zhang"/>
            <person name="X."/>
            <person name="Yin"/>
            <person name="Q."/>
            <person name="Ji"/>
            <person name="C."/>
            <person name="Jin"/>
            <person name="Y."/>
            <person name="Yue"/>
            <person name="G."/>
            <person name="Liu"/>
            <person name="M."/>
            <person name="Xu"/>
            <person name="J."/>
            <person name="Liu"/>
            <person name="S."/>
            <person name="Jordana"/>
            <person name="J."/>
            <person name="Noce"/>
            <person name="A."/>
            <person name="Amills"/>
            <person name="M."/>
            <person name="Wu"/>
            <person name="D.D."/>
            <person name="Li"/>
            <person name="S."/>
            <person name="Zhou"/>
            <person name="X. and Zhong"/>
            <person name="J."/>
        </authorList>
    </citation>
    <scope>NUCLEOTIDE SEQUENCE [LARGE SCALE GENOMIC DNA]</scope>
</reference>
<dbReference type="Pfam" id="PF15707">
    <property type="entry name" value="MCCD1"/>
    <property type="match status" value="1"/>
</dbReference>
<organism evidence="2 3">
    <name type="scientific">Equus asinus</name>
    <name type="common">Donkey</name>
    <name type="synonym">Equus africanus asinus</name>
    <dbReference type="NCBI Taxonomy" id="9793"/>
    <lineage>
        <taxon>Eukaryota</taxon>
        <taxon>Metazoa</taxon>
        <taxon>Chordata</taxon>
        <taxon>Craniata</taxon>
        <taxon>Vertebrata</taxon>
        <taxon>Euteleostomi</taxon>
        <taxon>Mammalia</taxon>
        <taxon>Eutheria</taxon>
        <taxon>Laurasiatheria</taxon>
        <taxon>Perissodactyla</taxon>
        <taxon>Equidae</taxon>
        <taxon>Equus</taxon>
    </lineage>
</organism>
<proteinExistence type="predicted"/>
<reference evidence="2" key="2">
    <citation type="submission" date="2025-08" db="UniProtKB">
        <authorList>
            <consortium name="Ensembl"/>
        </authorList>
    </citation>
    <scope>IDENTIFICATION</scope>
</reference>
<dbReference type="InterPro" id="IPR031438">
    <property type="entry name" value="MCCD1"/>
</dbReference>
<evidence type="ECO:0000256" key="1">
    <source>
        <dbReference type="SAM" id="MobiDB-lite"/>
    </source>
</evidence>
<reference evidence="2" key="3">
    <citation type="submission" date="2025-09" db="UniProtKB">
        <authorList>
            <consortium name="Ensembl"/>
        </authorList>
    </citation>
    <scope>IDENTIFICATION</scope>
</reference>
<keyword evidence="3" id="KW-1185">Reference proteome</keyword>